<dbReference type="InterPro" id="IPR017438">
    <property type="entry name" value="ATP-NAD_kinase_N"/>
</dbReference>
<dbReference type="GO" id="GO:0005524">
    <property type="term" value="F:ATP binding"/>
    <property type="evidence" value="ECO:0007669"/>
    <property type="project" value="UniProtKB-KW"/>
</dbReference>
<feature type="active site" description="Proton acceptor" evidence="5">
    <location>
        <position position="62"/>
    </location>
</feature>
<dbReference type="PATRIC" id="fig|1705409.3.peg.680"/>
<keyword evidence="5" id="KW-0067">ATP-binding</keyword>
<dbReference type="GO" id="GO:0019674">
    <property type="term" value="P:NAD+ metabolic process"/>
    <property type="evidence" value="ECO:0007669"/>
    <property type="project" value="InterPro"/>
</dbReference>
<feature type="binding site" evidence="5">
    <location>
        <position position="156"/>
    </location>
    <ligand>
        <name>NAD(+)</name>
        <dbReference type="ChEBI" id="CHEBI:57540"/>
    </ligand>
</feature>
<dbReference type="GO" id="GO:0006741">
    <property type="term" value="P:NADP+ biosynthetic process"/>
    <property type="evidence" value="ECO:0007669"/>
    <property type="project" value="UniProtKB-UniRule"/>
</dbReference>
<keyword evidence="5" id="KW-0963">Cytoplasm</keyword>
<keyword evidence="4 5" id="KW-0520">NAD</keyword>
<keyword evidence="1 5" id="KW-0808">Transferase</keyword>
<reference evidence="6 7" key="1">
    <citation type="journal article" date="2016" name="ISME J.">
        <title>Chasing the elusive Euryarchaeota class WSA2: genomes reveal a uniquely fastidious methyl-reducing methanogen.</title>
        <authorList>
            <person name="Nobu M.K."/>
            <person name="Narihiro T."/>
            <person name="Kuroda K."/>
            <person name="Mei R."/>
            <person name="Liu W.T."/>
        </authorList>
    </citation>
    <scope>NUCLEOTIDE SEQUENCE [LARGE SCALE GENOMIC DNA]</scope>
    <source>
        <strain evidence="6">U1lsi0528_Bin055</strain>
    </source>
</reference>
<evidence type="ECO:0000256" key="1">
    <source>
        <dbReference type="ARBA" id="ARBA00022679"/>
    </source>
</evidence>
<evidence type="ECO:0000313" key="7">
    <source>
        <dbReference type="Proteomes" id="UP000075398"/>
    </source>
</evidence>
<comment type="catalytic activity">
    <reaction evidence="5">
        <text>NAD(+) + ATP = ADP + NADP(+) + H(+)</text>
        <dbReference type="Rhea" id="RHEA:18629"/>
        <dbReference type="ChEBI" id="CHEBI:15378"/>
        <dbReference type="ChEBI" id="CHEBI:30616"/>
        <dbReference type="ChEBI" id="CHEBI:57540"/>
        <dbReference type="ChEBI" id="CHEBI:58349"/>
        <dbReference type="ChEBI" id="CHEBI:456216"/>
        <dbReference type="EC" id="2.7.1.23"/>
    </reaction>
</comment>
<evidence type="ECO:0000256" key="4">
    <source>
        <dbReference type="ARBA" id="ARBA00023027"/>
    </source>
</evidence>
<comment type="similarity">
    <text evidence="5">Belongs to the NAD kinase family.</text>
</comment>
<comment type="caution">
    <text evidence="6">The sequence shown here is derived from an EMBL/GenBank/DDBJ whole genome shotgun (WGS) entry which is preliminary data.</text>
</comment>
<feature type="binding site" evidence="5">
    <location>
        <position position="67"/>
    </location>
    <ligand>
        <name>NAD(+)</name>
        <dbReference type="ChEBI" id="CHEBI:57540"/>
    </ligand>
</feature>
<keyword evidence="3 5" id="KW-0521">NADP</keyword>
<feature type="binding site" evidence="5">
    <location>
        <begin position="127"/>
        <end position="128"/>
    </location>
    <ligand>
        <name>NAD(+)</name>
        <dbReference type="ChEBI" id="CHEBI:57540"/>
    </ligand>
</feature>
<proteinExistence type="inferred from homology"/>
<dbReference type="GO" id="GO:0005737">
    <property type="term" value="C:cytoplasm"/>
    <property type="evidence" value="ECO:0007669"/>
    <property type="project" value="UniProtKB-SubCell"/>
</dbReference>
<dbReference type="AlphaFoldDB" id="A0A150J661"/>
<dbReference type="SUPFAM" id="SSF111331">
    <property type="entry name" value="NAD kinase/diacylglycerol kinase-like"/>
    <property type="match status" value="1"/>
</dbReference>
<comment type="caution">
    <text evidence="5">Lacks conserved residue(s) required for the propagation of feature annotation.</text>
</comment>
<feature type="binding site" evidence="5">
    <location>
        <position position="138"/>
    </location>
    <ligand>
        <name>NAD(+)</name>
        <dbReference type="ChEBI" id="CHEBI:57540"/>
    </ligand>
</feature>
<dbReference type="PANTHER" id="PTHR20275">
    <property type="entry name" value="NAD KINASE"/>
    <property type="match status" value="1"/>
</dbReference>
<dbReference type="Gene3D" id="2.60.200.30">
    <property type="entry name" value="Probable inorganic polyphosphate/atp-NAD kinase, domain 2"/>
    <property type="match status" value="1"/>
</dbReference>
<feature type="binding site" evidence="5">
    <location>
        <begin position="167"/>
        <end position="172"/>
    </location>
    <ligand>
        <name>NAD(+)</name>
        <dbReference type="ChEBI" id="CHEBI:57540"/>
    </ligand>
</feature>
<dbReference type="Gene3D" id="3.40.50.10330">
    <property type="entry name" value="Probable inorganic polyphosphate/atp-NAD kinase, domain 1"/>
    <property type="match status" value="1"/>
</dbReference>
<comment type="function">
    <text evidence="5">Involved in the regulation of the intracellular balance of NAD and NADP, and is a key enzyme in the biosynthesis of NADP. Catalyzes specifically the phosphorylation on 2'-hydroxyl of the adenosine moiety of NAD to yield NADP.</text>
</comment>
<evidence type="ECO:0000313" key="6">
    <source>
        <dbReference type="EMBL" id="KYC52713.1"/>
    </source>
</evidence>
<gene>
    <name evidence="6" type="primary">ppnK</name>
    <name evidence="5" type="synonym">nadK</name>
    <name evidence="6" type="ORF">AMQ22_00662</name>
</gene>
<comment type="cofactor">
    <cofactor evidence="5">
        <name>a divalent metal cation</name>
        <dbReference type="ChEBI" id="CHEBI:60240"/>
    </cofactor>
</comment>
<evidence type="ECO:0000256" key="2">
    <source>
        <dbReference type="ARBA" id="ARBA00022777"/>
    </source>
</evidence>
<name>A0A150J661_9EURY</name>
<dbReference type="GO" id="GO:0003951">
    <property type="term" value="F:NAD+ kinase activity"/>
    <property type="evidence" value="ECO:0007669"/>
    <property type="project" value="UniProtKB-UniRule"/>
</dbReference>
<evidence type="ECO:0000256" key="5">
    <source>
        <dbReference type="HAMAP-Rule" id="MF_00361"/>
    </source>
</evidence>
<dbReference type="InterPro" id="IPR016064">
    <property type="entry name" value="NAD/diacylglycerol_kinase_sf"/>
</dbReference>
<evidence type="ECO:0000256" key="3">
    <source>
        <dbReference type="ARBA" id="ARBA00022857"/>
    </source>
</evidence>
<dbReference type="Pfam" id="PF01513">
    <property type="entry name" value="NAD_kinase"/>
    <property type="match status" value="1"/>
</dbReference>
<dbReference type="PANTHER" id="PTHR20275:SF0">
    <property type="entry name" value="NAD KINASE"/>
    <property type="match status" value="1"/>
</dbReference>
<dbReference type="GO" id="GO:0046872">
    <property type="term" value="F:metal ion binding"/>
    <property type="evidence" value="ECO:0007669"/>
    <property type="project" value="UniProtKB-UniRule"/>
</dbReference>
<dbReference type="InterPro" id="IPR017437">
    <property type="entry name" value="ATP-NAD_kinase_PpnK-typ_C"/>
</dbReference>
<feature type="binding site" evidence="5">
    <location>
        <begin position="62"/>
        <end position="63"/>
    </location>
    <ligand>
        <name>NAD(+)</name>
        <dbReference type="ChEBI" id="CHEBI:57540"/>
    </ligand>
</feature>
<protein>
    <recommendedName>
        <fullName evidence="5">NAD kinase</fullName>
        <ecNumber evidence="5">2.7.1.23</ecNumber>
    </recommendedName>
    <alternativeName>
        <fullName evidence="5">ATP-dependent NAD kinase</fullName>
    </alternativeName>
</protein>
<dbReference type="InterPro" id="IPR002504">
    <property type="entry name" value="NADK"/>
</dbReference>
<comment type="subcellular location">
    <subcellularLocation>
        <location evidence="5">Cytoplasm</location>
    </subcellularLocation>
</comment>
<dbReference type="HAMAP" id="MF_00361">
    <property type="entry name" value="NAD_kinase"/>
    <property type="match status" value="1"/>
</dbReference>
<organism evidence="6 7">
    <name type="scientific">Candidatus Methanofastidiosum methylothiophilum</name>
    <dbReference type="NCBI Taxonomy" id="1705564"/>
    <lineage>
        <taxon>Archaea</taxon>
        <taxon>Methanobacteriati</taxon>
        <taxon>Methanobacteriota</taxon>
        <taxon>Stenosarchaea group</taxon>
        <taxon>Candidatus Methanofastidiosia</taxon>
        <taxon>Candidatus Methanofastidiosales</taxon>
        <taxon>Candidatus Methanofastidiosaceae</taxon>
        <taxon>Candidatus Methanofastidiosum</taxon>
    </lineage>
</organism>
<keyword evidence="5" id="KW-0547">Nucleotide-binding</keyword>
<dbReference type="Pfam" id="PF20143">
    <property type="entry name" value="NAD_kinase_C"/>
    <property type="match status" value="1"/>
</dbReference>
<dbReference type="EC" id="2.7.1.23" evidence="5"/>
<dbReference type="Proteomes" id="UP000075398">
    <property type="component" value="Unassembled WGS sequence"/>
</dbReference>
<keyword evidence="2 5" id="KW-0418">Kinase</keyword>
<sequence>MRVGIISRTDREKALDISKEISDILKEKHEVYFDEILNKYFPDSNYSKKAGDIDFLISVGGDGTILKSVRRYRDTPILGVNVGTIGYLSEINPDEISSIPIILENHKIEERAMISCKIGNKTVEALNDIVIRTEVATRVSQVRVEISDQEYIVSGDGVIITTPTGSTAYSYSAGGPIIKTNSQEFGITPICPLYRKASPIVYPDHENVSVTALDRPCTIVADGFPQGTMKPGDKIEIKKSTLKARFVKK</sequence>
<accession>A0A150J661</accession>
<dbReference type="EMBL" id="LNGC01000018">
    <property type="protein sequence ID" value="KYC52713.1"/>
    <property type="molecule type" value="Genomic_DNA"/>
</dbReference>
<dbReference type="STRING" id="1705564.APG08_01175"/>